<accession>A0A0D2CKZ1</accession>
<dbReference type="PANTHER" id="PTHR43477">
    <property type="entry name" value="DIHYDROANTICAPSIN 7-DEHYDROGENASE"/>
    <property type="match status" value="1"/>
</dbReference>
<evidence type="ECO:0000313" key="4">
    <source>
        <dbReference type="Proteomes" id="UP000054342"/>
    </source>
</evidence>
<dbReference type="OrthoDB" id="294295at2759"/>
<reference evidence="3 4" key="1">
    <citation type="submission" date="2015-01" db="EMBL/GenBank/DDBJ databases">
        <title>The Genome Sequence of Exophiala xenobiotica CBS118157.</title>
        <authorList>
            <consortium name="The Broad Institute Genomics Platform"/>
            <person name="Cuomo C."/>
            <person name="de Hoog S."/>
            <person name="Gorbushina A."/>
            <person name="Stielow B."/>
            <person name="Teixiera M."/>
            <person name="Abouelleil A."/>
            <person name="Chapman S.B."/>
            <person name="Priest M."/>
            <person name="Young S.K."/>
            <person name="Wortman J."/>
            <person name="Nusbaum C."/>
            <person name="Birren B."/>
        </authorList>
    </citation>
    <scope>NUCLEOTIDE SEQUENCE [LARGE SCALE GENOMIC DNA]</scope>
    <source>
        <strain evidence="3 4">CBS 118157</strain>
    </source>
</reference>
<organism evidence="3 4">
    <name type="scientific">Exophiala xenobiotica</name>
    <dbReference type="NCBI Taxonomy" id="348802"/>
    <lineage>
        <taxon>Eukaryota</taxon>
        <taxon>Fungi</taxon>
        <taxon>Dikarya</taxon>
        <taxon>Ascomycota</taxon>
        <taxon>Pezizomycotina</taxon>
        <taxon>Eurotiomycetes</taxon>
        <taxon>Chaetothyriomycetidae</taxon>
        <taxon>Chaetothyriales</taxon>
        <taxon>Herpotrichiellaceae</taxon>
        <taxon>Exophiala</taxon>
    </lineage>
</organism>
<dbReference type="RefSeq" id="XP_013311061.1">
    <property type="nucleotide sequence ID" value="XM_013455607.1"/>
</dbReference>
<keyword evidence="4" id="KW-1185">Reference proteome</keyword>
<name>A0A0D2CKZ1_9EURO</name>
<evidence type="ECO:0000256" key="1">
    <source>
        <dbReference type="ARBA" id="ARBA00006484"/>
    </source>
</evidence>
<dbReference type="GO" id="GO:0016491">
    <property type="term" value="F:oxidoreductase activity"/>
    <property type="evidence" value="ECO:0007669"/>
    <property type="project" value="UniProtKB-KW"/>
</dbReference>
<dbReference type="AlphaFoldDB" id="A0A0D2CKZ1"/>
<protein>
    <submittedName>
        <fullName evidence="3">Uncharacterized protein</fullName>
    </submittedName>
</protein>
<keyword evidence="2" id="KW-0560">Oxidoreductase</keyword>
<dbReference type="InterPro" id="IPR002347">
    <property type="entry name" value="SDR_fam"/>
</dbReference>
<dbReference type="InterPro" id="IPR051122">
    <property type="entry name" value="SDR_DHRS6-like"/>
</dbReference>
<gene>
    <name evidence="3" type="ORF">PV05_12062</name>
</gene>
<dbReference type="SUPFAM" id="SSF51735">
    <property type="entry name" value="NAD(P)-binding Rossmann-fold domains"/>
    <property type="match status" value="1"/>
</dbReference>
<dbReference type="Proteomes" id="UP000054342">
    <property type="component" value="Unassembled WGS sequence"/>
</dbReference>
<comment type="similarity">
    <text evidence="1">Belongs to the short-chain dehydrogenases/reductases (SDR) family.</text>
</comment>
<dbReference type="STRING" id="348802.A0A0D2CKZ1"/>
<dbReference type="PANTHER" id="PTHR43477:SF1">
    <property type="entry name" value="DIHYDROANTICAPSIN 7-DEHYDROGENASE"/>
    <property type="match status" value="1"/>
</dbReference>
<dbReference type="InterPro" id="IPR036291">
    <property type="entry name" value="NAD(P)-bd_dom_sf"/>
</dbReference>
<dbReference type="HOGENOM" id="CLU_155628_0_0_1"/>
<evidence type="ECO:0000256" key="2">
    <source>
        <dbReference type="ARBA" id="ARBA00023002"/>
    </source>
</evidence>
<dbReference type="Pfam" id="PF13561">
    <property type="entry name" value="adh_short_C2"/>
    <property type="match status" value="1"/>
</dbReference>
<dbReference type="GeneID" id="25333970"/>
<proteinExistence type="inferred from homology"/>
<evidence type="ECO:0000313" key="3">
    <source>
        <dbReference type="EMBL" id="KIW50477.1"/>
    </source>
</evidence>
<dbReference type="Gene3D" id="3.40.50.720">
    <property type="entry name" value="NAD(P)-binding Rossmann-like Domain"/>
    <property type="match status" value="1"/>
</dbReference>
<dbReference type="EMBL" id="KN847323">
    <property type="protein sequence ID" value="KIW50477.1"/>
    <property type="molecule type" value="Genomic_DNA"/>
</dbReference>
<sequence length="117" mass="12338">MGLPPSPAAPARIRETGWTLMPVIGGMLDALVRTLAVNFAPIRVNGVVPGPVMTELWGGGQKLPEAKAKAIAQDYSGKLLTGAIGTPENLAEAYIYLMKDRYITGQMTLSDGGSLLK</sequence>